<feature type="transmembrane region" description="Helical" evidence="1">
    <location>
        <begin position="173"/>
        <end position="192"/>
    </location>
</feature>
<evidence type="ECO:0000313" key="3">
    <source>
        <dbReference type="Proteomes" id="UP001179181"/>
    </source>
</evidence>
<keyword evidence="1" id="KW-1133">Transmembrane helix</keyword>
<feature type="transmembrane region" description="Helical" evidence="1">
    <location>
        <begin position="12"/>
        <end position="31"/>
    </location>
</feature>
<dbReference type="RefSeq" id="WP_167272622.1">
    <property type="nucleotide sequence ID" value="NZ_JAASQJ010000003.1"/>
</dbReference>
<proteinExistence type="predicted"/>
<feature type="transmembrane region" description="Helical" evidence="1">
    <location>
        <begin position="204"/>
        <end position="223"/>
    </location>
</feature>
<feature type="transmembrane region" description="Helical" evidence="1">
    <location>
        <begin position="117"/>
        <end position="137"/>
    </location>
</feature>
<feature type="transmembrane region" description="Helical" evidence="1">
    <location>
        <begin position="83"/>
        <end position="105"/>
    </location>
</feature>
<keyword evidence="1" id="KW-0812">Transmembrane</keyword>
<evidence type="ECO:0000256" key="1">
    <source>
        <dbReference type="SAM" id="Phobius"/>
    </source>
</evidence>
<dbReference type="Proteomes" id="UP001179181">
    <property type="component" value="Unassembled WGS sequence"/>
</dbReference>
<reference evidence="2 3" key="1">
    <citation type="submission" date="2020-03" db="EMBL/GenBank/DDBJ databases">
        <title>Genomic Encyclopedia of Type Strains, Phase IV (KMG-IV): sequencing the most valuable type-strain genomes for metagenomic binning, comparative biology and taxonomic classification.</title>
        <authorList>
            <person name="Goeker M."/>
        </authorList>
    </citation>
    <scope>NUCLEOTIDE SEQUENCE [LARGE SCALE GENOMIC DNA]</scope>
    <source>
        <strain evidence="2 3">DSM 102865</strain>
    </source>
</reference>
<name>A0ABX0US37_9BACT</name>
<dbReference type="EMBL" id="JAASQJ010000003">
    <property type="protein sequence ID" value="NIJ54440.1"/>
    <property type="molecule type" value="Genomic_DNA"/>
</dbReference>
<keyword evidence="1" id="KW-0472">Membrane</keyword>
<comment type="caution">
    <text evidence="2">The sequence shown here is derived from an EMBL/GenBank/DDBJ whole genome shotgun (WGS) entry which is preliminary data.</text>
</comment>
<gene>
    <name evidence="2" type="ORF">FHS68_003622</name>
</gene>
<protein>
    <submittedName>
        <fullName evidence="2">Uncharacterized membrane protein YozB (DUF420 family)</fullName>
    </submittedName>
</protein>
<keyword evidence="3" id="KW-1185">Reference proteome</keyword>
<organism evidence="2 3">
    <name type="scientific">Dyadobacter arcticus</name>
    <dbReference type="NCBI Taxonomy" id="1078754"/>
    <lineage>
        <taxon>Bacteria</taxon>
        <taxon>Pseudomonadati</taxon>
        <taxon>Bacteroidota</taxon>
        <taxon>Cytophagia</taxon>
        <taxon>Cytophagales</taxon>
        <taxon>Spirosomataceae</taxon>
        <taxon>Dyadobacter</taxon>
    </lineage>
</organism>
<feature type="transmembrane region" description="Helical" evidence="1">
    <location>
        <begin position="46"/>
        <end position="71"/>
    </location>
</feature>
<accession>A0ABX0US37</accession>
<feature type="transmembrane region" description="Helical" evidence="1">
    <location>
        <begin position="149"/>
        <end position="167"/>
    </location>
</feature>
<sequence>MDRLLTKKRTGRYFFVAMAIVFPILVMLGFVPDYQMIASGQIKVHWFLHVHGVIMTAWLGIFLAQSLLIANDNVKRHRQLGQIGFIFGILVWISLVIITVRALIVNNPPEADGQFDILFIQLQGLVLFGIFFTWGMWVRKKNIGAHKRLLLLATVIILQAAVDRIRFLPGLQYAIFIRFLYLDLLLIPLFIYDWISVRRIHRMTLLGTLLICVVQAGITFGWGSPVWHRFWYNAITPLVERLPEVNLDNAQSDLLIGHYGDAKWHLTVSRNAGKLYLQLPGQDKWELGATSETQLFVRIMNWKLNFVKGPDGKVEKLINDQIFTVWEVPKMP</sequence>
<evidence type="ECO:0000313" key="2">
    <source>
        <dbReference type="EMBL" id="NIJ54440.1"/>
    </source>
</evidence>